<dbReference type="Gene3D" id="3.40.50.2300">
    <property type="match status" value="1"/>
</dbReference>
<dbReference type="EMBL" id="VDCI01000003">
    <property type="protein sequence ID" value="TNJ36918.1"/>
    <property type="molecule type" value="Genomic_DNA"/>
</dbReference>
<dbReference type="InterPro" id="IPR011006">
    <property type="entry name" value="CheY-like_superfamily"/>
</dbReference>
<evidence type="ECO:0000256" key="2">
    <source>
        <dbReference type="PROSITE-ProRule" id="PRU00169"/>
    </source>
</evidence>
<feature type="domain" description="Response regulatory" evidence="3">
    <location>
        <begin position="3"/>
        <end position="120"/>
    </location>
</feature>
<evidence type="ECO:0000259" key="3">
    <source>
        <dbReference type="PROSITE" id="PS50110"/>
    </source>
</evidence>
<reference evidence="4 5" key="1">
    <citation type="submission" date="2019-05" db="EMBL/GenBank/DDBJ databases">
        <title>Draft Whole-Genome sequence of the green sulfur bacterium Prosthecochloris vibrioformis DSM 260.</title>
        <authorList>
            <person name="Meyer T.E."/>
            <person name="Kyndt J.A."/>
        </authorList>
    </citation>
    <scope>NUCLEOTIDE SEQUENCE [LARGE SCALE GENOMIC DNA]</scope>
    <source>
        <strain evidence="4 5">DSM 260</strain>
    </source>
</reference>
<gene>
    <name evidence="4" type="ORF">FGF68_04920</name>
</gene>
<accession>A0A5C4S192</accession>
<evidence type="ECO:0000313" key="4">
    <source>
        <dbReference type="EMBL" id="TNJ36918.1"/>
    </source>
</evidence>
<dbReference type="SMART" id="SM00448">
    <property type="entry name" value="REC"/>
    <property type="match status" value="1"/>
</dbReference>
<dbReference type="Proteomes" id="UP000309544">
    <property type="component" value="Unassembled WGS sequence"/>
</dbReference>
<organism evidence="4 5">
    <name type="scientific">Prosthecochloris vibrioformis</name>
    <name type="common">Chlorobium vibrioforme</name>
    <dbReference type="NCBI Taxonomy" id="1098"/>
    <lineage>
        <taxon>Bacteria</taxon>
        <taxon>Pseudomonadati</taxon>
        <taxon>Chlorobiota</taxon>
        <taxon>Chlorobiia</taxon>
        <taxon>Chlorobiales</taxon>
        <taxon>Chlorobiaceae</taxon>
        <taxon>Prosthecochloris</taxon>
    </lineage>
</organism>
<dbReference type="InterPro" id="IPR001789">
    <property type="entry name" value="Sig_transdc_resp-reg_receiver"/>
</dbReference>
<proteinExistence type="predicted"/>
<keyword evidence="5" id="KW-1185">Reference proteome</keyword>
<sequence length="122" mass="13285">MKTILLIDDETDILLLLQRILENAGYNVMTAENGKIADRLLALHSFDLVITDIIMPEKDGMEVIFQLRQTSPGIKIIAISGGGKLAPEGYLKMAEIAGADAIIQKPFESSDLLTVVDDLLTS</sequence>
<name>A0A5C4S192_PROVB</name>
<dbReference type="SUPFAM" id="SSF52172">
    <property type="entry name" value="CheY-like"/>
    <property type="match status" value="1"/>
</dbReference>
<dbReference type="PROSITE" id="PS50110">
    <property type="entry name" value="RESPONSE_REGULATORY"/>
    <property type="match status" value="1"/>
</dbReference>
<dbReference type="Pfam" id="PF00072">
    <property type="entry name" value="Response_reg"/>
    <property type="match status" value="1"/>
</dbReference>
<keyword evidence="1 2" id="KW-0597">Phosphoprotein</keyword>
<feature type="modified residue" description="4-aspartylphosphate" evidence="2">
    <location>
        <position position="52"/>
    </location>
</feature>
<dbReference type="GO" id="GO:0000160">
    <property type="term" value="P:phosphorelay signal transduction system"/>
    <property type="evidence" value="ECO:0007669"/>
    <property type="project" value="InterPro"/>
</dbReference>
<evidence type="ECO:0000256" key="1">
    <source>
        <dbReference type="ARBA" id="ARBA00022553"/>
    </source>
</evidence>
<dbReference type="InterPro" id="IPR050595">
    <property type="entry name" value="Bact_response_regulator"/>
</dbReference>
<dbReference type="AlphaFoldDB" id="A0A5C4S192"/>
<dbReference type="PANTHER" id="PTHR44591">
    <property type="entry name" value="STRESS RESPONSE REGULATOR PROTEIN 1"/>
    <property type="match status" value="1"/>
</dbReference>
<dbReference type="PANTHER" id="PTHR44591:SF23">
    <property type="entry name" value="CHEY SUBFAMILY"/>
    <property type="match status" value="1"/>
</dbReference>
<protein>
    <submittedName>
        <fullName evidence="4">Response regulator</fullName>
    </submittedName>
</protein>
<comment type="caution">
    <text evidence="4">The sequence shown here is derived from an EMBL/GenBank/DDBJ whole genome shotgun (WGS) entry which is preliminary data.</text>
</comment>
<dbReference type="RefSeq" id="WP_068867220.1">
    <property type="nucleotide sequence ID" value="NZ_VDCI01000003.1"/>
</dbReference>
<evidence type="ECO:0000313" key="5">
    <source>
        <dbReference type="Proteomes" id="UP000309544"/>
    </source>
</evidence>